<dbReference type="Proteomes" id="UP000799424">
    <property type="component" value="Unassembled WGS sequence"/>
</dbReference>
<dbReference type="InterPro" id="IPR006600">
    <property type="entry name" value="HTH_CenpB_DNA-bd_dom"/>
</dbReference>
<evidence type="ECO:0000256" key="1">
    <source>
        <dbReference type="ARBA" id="ARBA00023125"/>
    </source>
</evidence>
<evidence type="ECO:0000259" key="2">
    <source>
        <dbReference type="PROSITE" id="PS51253"/>
    </source>
</evidence>
<gene>
    <name evidence="3" type="ORF">CC86DRAFT_348011</name>
</gene>
<organism evidence="3 4">
    <name type="scientific">Ophiobolus disseminans</name>
    <dbReference type="NCBI Taxonomy" id="1469910"/>
    <lineage>
        <taxon>Eukaryota</taxon>
        <taxon>Fungi</taxon>
        <taxon>Dikarya</taxon>
        <taxon>Ascomycota</taxon>
        <taxon>Pezizomycotina</taxon>
        <taxon>Dothideomycetes</taxon>
        <taxon>Pleosporomycetidae</taxon>
        <taxon>Pleosporales</taxon>
        <taxon>Pleosporineae</taxon>
        <taxon>Phaeosphaeriaceae</taxon>
        <taxon>Ophiobolus</taxon>
    </lineage>
</organism>
<dbReference type="OrthoDB" id="3938460at2759"/>
<name>A0A6A7A412_9PLEO</name>
<accession>A0A6A7A412</accession>
<dbReference type="AlphaFoldDB" id="A0A6A7A412"/>
<feature type="domain" description="HTH CENPB-type" evidence="2">
    <location>
        <begin position="49"/>
        <end position="114"/>
    </location>
</feature>
<keyword evidence="1" id="KW-0238">DNA-binding</keyword>
<protein>
    <recommendedName>
        <fullName evidence="2">HTH CENPB-type domain-containing protein</fullName>
    </recommendedName>
</protein>
<dbReference type="GO" id="GO:0003677">
    <property type="term" value="F:DNA binding"/>
    <property type="evidence" value="ECO:0007669"/>
    <property type="project" value="UniProtKB-KW"/>
</dbReference>
<keyword evidence="4" id="KW-1185">Reference proteome</keyword>
<dbReference type="EMBL" id="MU006223">
    <property type="protein sequence ID" value="KAF2828060.1"/>
    <property type="molecule type" value="Genomic_DNA"/>
</dbReference>
<dbReference type="PROSITE" id="PS51253">
    <property type="entry name" value="HTH_CENPB"/>
    <property type="match status" value="1"/>
</dbReference>
<sequence length="222" mass="24979">MAPIDDAIAAIELLEPGEPFLYRAMARKYNTNYTTLAWRHRGCQKSQRAQEASQQKLNPQQEAELVQYINNLTKRALPPTRAMIRNSASHIALEPVSDLWVTRFLTRQGNHLVSKWTSGMDSLRHKADSGAKYKLYFDLLHAKIKQYNVQPKHIYNMGKKGFMIGILGGSKRVFSCQLWEEKQVTATLQDGSREWITLLATICADGTTLPLGLIYAAASGAI</sequence>
<dbReference type="Pfam" id="PF03221">
    <property type="entry name" value="HTH_Tnp_Tc5"/>
    <property type="match status" value="1"/>
</dbReference>
<evidence type="ECO:0000313" key="4">
    <source>
        <dbReference type="Proteomes" id="UP000799424"/>
    </source>
</evidence>
<proteinExistence type="predicted"/>
<evidence type="ECO:0000313" key="3">
    <source>
        <dbReference type="EMBL" id="KAF2828060.1"/>
    </source>
</evidence>
<reference evidence="3" key="1">
    <citation type="journal article" date="2020" name="Stud. Mycol.">
        <title>101 Dothideomycetes genomes: a test case for predicting lifestyles and emergence of pathogens.</title>
        <authorList>
            <person name="Haridas S."/>
            <person name="Albert R."/>
            <person name="Binder M."/>
            <person name="Bloem J."/>
            <person name="Labutti K."/>
            <person name="Salamov A."/>
            <person name="Andreopoulos B."/>
            <person name="Baker S."/>
            <person name="Barry K."/>
            <person name="Bills G."/>
            <person name="Bluhm B."/>
            <person name="Cannon C."/>
            <person name="Castanera R."/>
            <person name="Culley D."/>
            <person name="Daum C."/>
            <person name="Ezra D."/>
            <person name="Gonzalez J."/>
            <person name="Henrissat B."/>
            <person name="Kuo A."/>
            <person name="Liang C."/>
            <person name="Lipzen A."/>
            <person name="Lutzoni F."/>
            <person name="Magnuson J."/>
            <person name="Mondo S."/>
            <person name="Nolan M."/>
            <person name="Ohm R."/>
            <person name="Pangilinan J."/>
            <person name="Park H.-J."/>
            <person name="Ramirez L."/>
            <person name="Alfaro M."/>
            <person name="Sun H."/>
            <person name="Tritt A."/>
            <person name="Yoshinaga Y."/>
            <person name="Zwiers L.-H."/>
            <person name="Turgeon B."/>
            <person name="Goodwin S."/>
            <person name="Spatafora J."/>
            <person name="Crous P."/>
            <person name="Grigoriev I."/>
        </authorList>
    </citation>
    <scope>NUCLEOTIDE SEQUENCE</scope>
    <source>
        <strain evidence="3">CBS 113818</strain>
    </source>
</reference>